<dbReference type="Pfam" id="PF04542">
    <property type="entry name" value="Sigma70_r2"/>
    <property type="match status" value="1"/>
</dbReference>
<dbReference type="InterPro" id="IPR007627">
    <property type="entry name" value="RNA_pol_sigma70_r2"/>
</dbReference>
<keyword evidence="7" id="KW-1185">Reference proteome</keyword>
<dbReference type="GO" id="GO:0006352">
    <property type="term" value="P:DNA-templated transcription initiation"/>
    <property type="evidence" value="ECO:0007669"/>
    <property type="project" value="InterPro"/>
</dbReference>
<evidence type="ECO:0000256" key="1">
    <source>
        <dbReference type="ARBA" id="ARBA00023015"/>
    </source>
</evidence>
<evidence type="ECO:0000313" key="6">
    <source>
        <dbReference type="EMBL" id="QJW92824.1"/>
    </source>
</evidence>
<keyword evidence="3" id="KW-0804">Transcription</keyword>
<accession>A0A6M5YGX1</accession>
<protein>
    <recommendedName>
        <fullName evidence="5">RNA polymerase sigma-70 region 2 domain-containing protein</fullName>
    </recommendedName>
</protein>
<feature type="compositionally biased region" description="Basic residues" evidence="4">
    <location>
        <begin position="113"/>
        <end position="123"/>
    </location>
</feature>
<keyword evidence="1" id="KW-0805">Transcription regulation</keyword>
<reference evidence="7" key="1">
    <citation type="submission" date="2020-05" db="EMBL/GenBank/DDBJ databases">
        <title>Frigoriglobus tundricola gen. nov., sp. nov., a psychrotolerant cellulolytic planctomycete of the family Gemmataceae with two divergent copies of 16S rRNA gene.</title>
        <authorList>
            <person name="Kulichevskaya I.S."/>
            <person name="Ivanova A.A."/>
            <person name="Naumoff D.G."/>
            <person name="Beletsky A.V."/>
            <person name="Rijpstra W.I.C."/>
            <person name="Sinninghe Damste J.S."/>
            <person name="Mardanov A.V."/>
            <person name="Ravin N.V."/>
            <person name="Dedysh S.N."/>
        </authorList>
    </citation>
    <scope>NUCLEOTIDE SEQUENCE [LARGE SCALE GENOMIC DNA]</scope>
    <source>
        <strain evidence="7">PL17</strain>
    </source>
</reference>
<dbReference type="InterPro" id="IPR013325">
    <property type="entry name" value="RNA_pol_sigma_r2"/>
</dbReference>
<dbReference type="PANTHER" id="PTHR43133">
    <property type="entry name" value="RNA POLYMERASE ECF-TYPE SIGMA FACTO"/>
    <property type="match status" value="1"/>
</dbReference>
<dbReference type="EMBL" id="CP053452">
    <property type="protein sequence ID" value="QJW92824.1"/>
    <property type="molecule type" value="Genomic_DNA"/>
</dbReference>
<feature type="compositionally biased region" description="Low complexity" evidence="4">
    <location>
        <begin position="124"/>
        <end position="142"/>
    </location>
</feature>
<evidence type="ECO:0000256" key="3">
    <source>
        <dbReference type="ARBA" id="ARBA00023163"/>
    </source>
</evidence>
<keyword evidence="2" id="KW-0731">Sigma factor</keyword>
<dbReference type="InterPro" id="IPR039425">
    <property type="entry name" value="RNA_pol_sigma-70-like"/>
</dbReference>
<evidence type="ECO:0000256" key="2">
    <source>
        <dbReference type="ARBA" id="ARBA00023082"/>
    </source>
</evidence>
<evidence type="ECO:0000256" key="4">
    <source>
        <dbReference type="SAM" id="MobiDB-lite"/>
    </source>
</evidence>
<organism evidence="6 7">
    <name type="scientific">Frigoriglobus tundricola</name>
    <dbReference type="NCBI Taxonomy" id="2774151"/>
    <lineage>
        <taxon>Bacteria</taxon>
        <taxon>Pseudomonadati</taxon>
        <taxon>Planctomycetota</taxon>
        <taxon>Planctomycetia</taxon>
        <taxon>Gemmatales</taxon>
        <taxon>Gemmataceae</taxon>
        <taxon>Frigoriglobus</taxon>
    </lineage>
</organism>
<dbReference type="AlphaFoldDB" id="A0A6M5YGX1"/>
<feature type="region of interest" description="Disordered" evidence="4">
    <location>
        <begin position="102"/>
        <end position="142"/>
    </location>
</feature>
<dbReference type="Gene3D" id="1.10.1740.10">
    <property type="match status" value="1"/>
</dbReference>
<feature type="domain" description="RNA polymerase sigma-70 region 2" evidence="5">
    <location>
        <begin position="41"/>
        <end position="101"/>
    </location>
</feature>
<gene>
    <name evidence="6" type="ORF">FTUN_0321</name>
</gene>
<sequence>MPHSAARLVAALVPDGATPTDAELLARFVTDRDTGAFELLVWRHAGLVLRTCRGVLGDHHAAEDATQAVFLALARQAASVGRTGCTAGWLFRVARRVATRAAPAAAPTNRSKCGPRRPPRIRSGRSAGSRPRTRAARGAGPVTRAISRTDAVVLF</sequence>
<evidence type="ECO:0000259" key="5">
    <source>
        <dbReference type="Pfam" id="PF04542"/>
    </source>
</evidence>
<dbReference type="KEGG" id="ftj:FTUN_0321"/>
<dbReference type="SUPFAM" id="SSF88946">
    <property type="entry name" value="Sigma2 domain of RNA polymerase sigma factors"/>
    <property type="match status" value="1"/>
</dbReference>
<name>A0A6M5YGX1_9BACT</name>
<evidence type="ECO:0000313" key="7">
    <source>
        <dbReference type="Proteomes" id="UP000503447"/>
    </source>
</evidence>
<dbReference type="GO" id="GO:0016987">
    <property type="term" value="F:sigma factor activity"/>
    <property type="evidence" value="ECO:0007669"/>
    <property type="project" value="UniProtKB-KW"/>
</dbReference>
<proteinExistence type="predicted"/>
<dbReference type="Proteomes" id="UP000503447">
    <property type="component" value="Chromosome"/>
</dbReference>
<dbReference type="PANTHER" id="PTHR43133:SF51">
    <property type="entry name" value="RNA POLYMERASE SIGMA FACTOR"/>
    <property type="match status" value="1"/>
</dbReference>